<accession>A0AAD3CVD3</accession>
<reference evidence="2 3" key="1">
    <citation type="journal article" date="2021" name="Sci. Rep.">
        <title>The genome of the diatom Chaetoceros tenuissimus carries an ancient integrated fragment of an extant virus.</title>
        <authorList>
            <person name="Hongo Y."/>
            <person name="Kimura K."/>
            <person name="Takaki Y."/>
            <person name="Yoshida Y."/>
            <person name="Baba S."/>
            <person name="Kobayashi G."/>
            <person name="Nagasaki K."/>
            <person name="Hano T."/>
            <person name="Tomaru Y."/>
        </authorList>
    </citation>
    <scope>NUCLEOTIDE SEQUENCE [LARGE SCALE GENOMIC DNA]</scope>
    <source>
        <strain evidence="2 3">NIES-3715</strain>
    </source>
</reference>
<keyword evidence="3" id="KW-1185">Reference proteome</keyword>
<proteinExistence type="predicted"/>
<protein>
    <submittedName>
        <fullName evidence="2">Uncharacterized protein</fullName>
    </submittedName>
</protein>
<name>A0AAD3CVD3_9STRA</name>
<feature type="region of interest" description="Disordered" evidence="1">
    <location>
        <begin position="1"/>
        <end position="23"/>
    </location>
</feature>
<evidence type="ECO:0000256" key="1">
    <source>
        <dbReference type="SAM" id="MobiDB-lite"/>
    </source>
</evidence>
<dbReference type="EMBL" id="BLLK01000046">
    <property type="protein sequence ID" value="GFH52931.1"/>
    <property type="molecule type" value="Genomic_DNA"/>
</dbReference>
<dbReference type="AlphaFoldDB" id="A0AAD3CVD3"/>
<organism evidence="2 3">
    <name type="scientific">Chaetoceros tenuissimus</name>
    <dbReference type="NCBI Taxonomy" id="426638"/>
    <lineage>
        <taxon>Eukaryota</taxon>
        <taxon>Sar</taxon>
        <taxon>Stramenopiles</taxon>
        <taxon>Ochrophyta</taxon>
        <taxon>Bacillariophyta</taxon>
        <taxon>Coscinodiscophyceae</taxon>
        <taxon>Chaetocerotophycidae</taxon>
        <taxon>Chaetocerotales</taxon>
        <taxon>Chaetocerotaceae</taxon>
        <taxon>Chaetoceros</taxon>
    </lineage>
</organism>
<evidence type="ECO:0000313" key="2">
    <source>
        <dbReference type="EMBL" id="GFH52931.1"/>
    </source>
</evidence>
<dbReference type="Proteomes" id="UP001054902">
    <property type="component" value="Unassembled WGS sequence"/>
</dbReference>
<gene>
    <name evidence="2" type="ORF">CTEN210_09407</name>
</gene>
<sequence>MFGGSFLSPSKGKSNKRGNDVFDAATPISSEKLRGAKQNKENHVIPGRNLFSQNASLQNNSQNVASRMNNRGRHWDYLEWTNQACQNISHQFNQTFNCSYQNDYEFQSMPQNYHFNVDNQLMSQVMPPNLTQDSQYSDLSNESQGFEVSEGSQGLFTVIDTNQELELQNIITPTNQSQASRRCTTITIDEENRMSIEHQCELLHHIDFTNSEIMTLLRSKGFQKIKKHEIVVNAAHHERYKNNSDKHRKVKMKLKGKKSNLNNFARRILGFAVATTPKASQQSMAIASHCARMAFLHDLGIIDEEVIAKGDICNTSPAETFNGDVIKDVATDLLFRKRHQMKDPNNSVCFLGIDKGPRGDFVKVVTQWIASEKKVVAFIIDNEKAGGTNVQAAQAIEFSTKRLELGNNFRYGGFSADSGGGGTREGLYRYLVPAGILDEDALVGTCSLHCLQVLLANPSRAMIGEGGVTERNALQLIHAVYDLQKHIGVEEWRNIIKIVEEKSNKKWKNANIGVGNDEFYEKFREPILTRWWTVGQATNLIVKNLHILKDIVLYCIRMKRKDKDTAIHTTASRLYSLLHERTIISDLKFIYCYNDTFISKHFDWMQQGDERIGGTPGFYGRNMLARVFLMRQDLDNLGNDEKWKTHKGMELFAKEINEGLKKIKKSSLSETSISNVESPCNDDDNDDDDLLDGEEEEEANGLYEVTDILDVVGNIANSVPVPEGQTLENMKDRPLVPQHQVDKTNKVFKRAILLLEKHFKRYYRQHLFLGLFGEPETARIVARKIQNPDEPCADDSVFYTHACKYQGDRRIDLKAFAQFLDKYTDAEMIKNCPHIRKIGRDWIEKVSKADKSIWDEQSGHDYEEIRNFYIKNYSAWLTSTHCVEAAVKKSADADNGSRTEMRMMQYVIASNMKSDINQKTIKAKQLKKMSKGEEFKSDCKARGKELLVEINKYLYEFHNEIEEMLLRDPEARAIHERIRASFNSTHNAFSKQRIIQSVEEWRKKESKVRKNLKGTIEANQTGFGTTDATLDRMKFNEIKKALHSDLIIAELQKRGIEIDPNVGITEMKKILRYDEMKRRLSLNDKEFRERLMDSQKRQKLYDTVTAFTPLVENSLNDWFTAGADDD</sequence>
<feature type="region of interest" description="Disordered" evidence="1">
    <location>
        <begin position="672"/>
        <end position="692"/>
    </location>
</feature>
<comment type="caution">
    <text evidence="2">The sequence shown here is derived from an EMBL/GenBank/DDBJ whole genome shotgun (WGS) entry which is preliminary data.</text>
</comment>
<feature type="compositionally biased region" description="Acidic residues" evidence="1">
    <location>
        <begin position="680"/>
        <end position="692"/>
    </location>
</feature>
<evidence type="ECO:0000313" key="3">
    <source>
        <dbReference type="Proteomes" id="UP001054902"/>
    </source>
</evidence>